<name>A0A918CKM4_9DEIO</name>
<gene>
    <name evidence="2" type="ORF">GCM10008957_44190</name>
</gene>
<reference evidence="2" key="2">
    <citation type="submission" date="2020-09" db="EMBL/GenBank/DDBJ databases">
        <authorList>
            <person name="Sun Q."/>
            <person name="Ohkuma M."/>
        </authorList>
    </citation>
    <scope>NUCLEOTIDE SEQUENCE</scope>
    <source>
        <strain evidence="2">JCM 31311</strain>
    </source>
</reference>
<dbReference type="EMBL" id="BMQL01000043">
    <property type="protein sequence ID" value="GGR28140.1"/>
    <property type="molecule type" value="Genomic_DNA"/>
</dbReference>
<keyword evidence="3" id="KW-1185">Reference proteome</keyword>
<evidence type="ECO:0000313" key="2">
    <source>
        <dbReference type="EMBL" id="GGR28140.1"/>
    </source>
</evidence>
<dbReference type="AlphaFoldDB" id="A0A918CKM4"/>
<comment type="caution">
    <text evidence="2">The sequence shown here is derived from an EMBL/GenBank/DDBJ whole genome shotgun (WGS) entry which is preliminary data.</text>
</comment>
<sequence>MIPCCQDQRRGVTPFSAVVRGPLSGALTTPYNSTAHQDRSQSSHFRLQVPGAQPRGTSRPSRWCCTGWCTSRRDEYAGGHGSPIPQLDKQIAALEVHFTPHAQDKLDIPTDGINEDNVNQMPRIIRPRRAHDLPGEREVSV</sequence>
<feature type="region of interest" description="Disordered" evidence="1">
    <location>
        <begin position="33"/>
        <end position="60"/>
    </location>
</feature>
<dbReference type="Proteomes" id="UP000603865">
    <property type="component" value="Unassembled WGS sequence"/>
</dbReference>
<organism evidence="2 3">
    <name type="scientific">Deinococcus ruber</name>
    <dbReference type="NCBI Taxonomy" id="1848197"/>
    <lineage>
        <taxon>Bacteria</taxon>
        <taxon>Thermotogati</taxon>
        <taxon>Deinococcota</taxon>
        <taxon>Deinococci</taxon>
        <taxon>Deinococcales</taxon>
        <taxon>Deinococcaceae</taxon>
        <taxon>Deinococcus</taxon>
    </lineage>
</organism>
<accession>A0A918CKM4</accession>
<evidence type="ECO:0000313" key="3">
    <source>
        <dbReference type="Proteomes" id="UP000603865"/>
    </source>
</evidence>
<reference evidence="2" key="1">
    <citation type="journal article" date="2014" name="Int. J. Syst. Evol. Microbiol.">
        <title>Complete genome sequence of Corynebacterium casei LMG S-19264T (=DSM 44701T), isolated from a smear-ripened cheese.</title>
        <authorList>
            <consortium name="US DOE Joint Genome Institute (JGI-PGF)"/>
            <person name="Walter F."/>
            <person name="Albersmeier A."/>
            <person name="Kalinowski J."/>
            <person name="Ruckert C."/>
        </authorList>
    </citation>
    <scope>NUCLEOTIDE SEQUENCE</scope>
    <source>
        <strain evidence="2">JCM 31311</strain>
    </source>
</reference>
<protein>
    <submittedName>
        <fullName evidence="2">Uncharacterized protein</fullName>
    </submittedName>
</protein>
<evidence type="ECO:0000256" key="1">
    <source>
        <dbReference type="SAM" id="MobiDB-lite"/>
    </source>
</evidence>
<proteinExistence type="predicted"/>